<accession>A0A1V9X7Z8</accession>
<dbReference type="EMBL" id="MNPL01020144">
    <property type="protein sequence ID" value="OQR69685.1"/>
    <property type="molecule type" value="Genomic_DNA"/>
</dbReference>
<protein>
    <submittedName>
        <fullName evidence="1">Uncharacterized protein</fullName>
    </submittedName>
</protein>
<gene>
    <name evidence="1" type="ORF">BIW11_12109</name>
</gene>
<evidence type="ECO:0000313" key="1">
    <source>
        <dbReference type="EMBL" id="OQR69685.1"/>
    </source>
</evidence>
<dbReference type="Proteomes" id="UP000192247">
    <property type="component" value="Unassembled WGS sequence"/>
</dbReference>
<evidence type="ECO:0000313" key="2">
    <source>
        <dbReference type="Proteomes" id="UP000192247"/>
    </source>
</evidence>
<sequence>MAWYVLLTCGRHLFKRCIFKKKTSEQFILFSLVKC</sequence>
<reference evidence="1 2" key="1">
    <citation type="journal article" date="2017" name="Gigascience">
        <title>Draft genome of the honey bee ectoparasitic mite, Tropilaelaps mercedesae, is shaped by the parasitic life history.</title>
        <authorList>
            <person name="Dong X."/>
            <person name="Armstrong S.D."/>
            <person name="Xia D."/>
            <person name="Makepeace B.L."/>
            <person name="Darby A.C."/>
            <person name="Kadowaki T."/>
        </authorList>
    </citation>
    <scope>NUCLEOTIDE SEQUENCE [LARGE SCALE GENOMIC DNA]</scope>
    <source>
        <strain evidence="1">Wuxi-XJTLU</strain>
    </source>
</reference>
<dbReference type="InParanoid" id="A0A1V9X7Z8"/>
<organism evidence="1 2">
    <name type="scientific">Tropilaelaps mercedesae</name>
    <dbReference type="NCBI Taxonomy" id="418985"/>
    <lineage>
        <taxon>Eukaryota</taxon>
        <taxon>Metazoa</taxon>
        <taxon>Ecdysozoa</taxon>
        <taxon>Arthropoda</taxon>
        <taxon>Chelicerata</taxon>
        <taxon>Arachnida</taxon>
        <taxon>Acari</taxon>
        <taxon>Parasitiformes</taxon>
        <taxon>Mesostigmata</taxon>
        <taxon>Gamasina</taxon>
        <taxon>Dermanyssoidea</taxon>
        <taxon>Laelapidae</taxon>
        <taxon>Tropilaelaps</taxon>
    </lineage>
</organism>
<proteinExistence type="predicted"/>
<dbReference type="AlphaFoldDB" id="A0A1V9X7Z8"/>
<keyword evidence="2" id="KW-1185">Reference proteome</keyword>
<comment type="caution">
    <text evidence="1">The sequence shown here is derived from an EMBL/GenBank/DDBJ whole genome shotgun (WGS) entry which is preliminary data.</text>
</comment>
<name>A0A1V9X7Z8_9ACAR</name>